<feature type="domain" description="FMP27 SW motif-containing RBG unit" evidence="4">
    <location>
        <begin position="1368"/>
        <end position="1474"/>
    </location>
</feature>
<evidence type="ECO:0000313" key="5">
    <source>
        <dbReference type="EMBL" id="RUS26798.1"/>
    </source>
</evidence>
<feature type="region of interest" description="Disordered" evidence="1">
    <location>
        <begin position="666"/>
        <end position="692"/>
    </location>
</feature>
<dbReference type="PANTHER" id="PTHR15678">
    <property type="entry name" value="ANTIGEN MLAA-22-RELATED"/>
    <property type="match status" value="1"/>
</dbReference>
<evidence type="ECO:0000259" key="4">
    <source>
        <dbReference type="SMART" id="SM01215"/>
    </source>
</evidence>
<evidence type="ECO:0008006" key="7">
    <source>
        <dbReference type="Google" id="ProtNLM"/>
    </source>
</evidence>
<dbReference type="EMBL" id="RBNJ01009650">
    <property type="protein sequence ID" value="RUS26798.1"/>
    <property type="molecule type" value="Genomic_DNA"/>
</dbReference>
<name>A0A433QAF8_9FUNG</name>
<evidence type="ECO:0000256" key="1">
    <source>
        <dbReference type="SAM" id="MobiDB-lite"/>
    </source>
</evidence>
<feature type="domain" description="FMP27/BLTP2/Hobbit GFWDK motif-containing RBG unit" evidence="3">
    <location>
        <begin position="1492"/>
        <end position="1655"/>
    </location>
</feature>
<evidence type="ECO:0000259" key="3">
    <source>
        <dbReference type="SMART" id="SM01214"/>
    </source>
</evidence>
<dbReference type="SMART" id="SM01215">
    <property type="entry name" value="Fmp27_SW"/>
    <property type="match status" value="1"/>
</dbReference>
<feature type="compositionally biased region" description="Low complexity" evidence="1">
    <location>
        <begin position="1719"/>
        <end position="1733"/>
    </location>
</feature>
<accession>A0A433QAF8</accession>
<proteinExistence type="predicted"/>
<sequence>MPHPITIALYCLFLATFVLALQKLVHAIAHRYHLEFSVGLFSITGLRYSHHVPDPHDSASRRLKFCLSIGKFKIRFRRPTPDPTNNNDDDDPDRASCVRWVTVQVHDVSLVIPHLDIFLAPARKKHAHQHSELGRRLSAAAKGMRIPWWYSLSMVKWLIKTVYAVPAQFLISGLANYVDLQLVGLSVVLEEVAVVRLERVRIGLTLFADVELAGWKRIRRKSGGRVNEQQEQQQQSQYNRSDSKQDPSSATATQSSPPDETATKNAHHQPHSMTDPQHLFTDKFAEIGLVFDGLTVTDARSARIGQDVADGQVVAALALPSGTNVAISCHLNAACVTLKDIEIDVKIGEVAVGIDGALRMARAVERIRGEVGTRSAEGSRGRVEEYGTRNRQPASVPRVSSSAVLSLLRSISLRIPKITVQYQFMEPSHSHMSLDSASSSSSTVALVFNSLETHIHLYEHEHPTSSSPAPASPSPSFPHRLDFSIATTHLDLTPALTKTDPLRLAQIDKISAATRVSAPVLPVPVSCSAHHVSGDYAELADETRLNDPNSRIVDIKIVVDRPRVVVDARRIEDLAGVVREMTRIRSAHEIAREDAQKHHLSWEDAMHPLRTPTPRFRNLPKLVGIVSILTPSLQFANTHTPSPTTISLGTADIVLELAGAYNALDDSTSFLSQPPTPTPAPIPRQHPPPITRRKSSTWAARLLRRHEEEPALAVWCERWMYNTTVGLKIREVVLEVRGKTGTEGKDGRYVAPEHRVVHFKQFVISVRGAAEVGLSKVEEGQDGAAEQQTVRQHQHQHPNHRHQPSITFGEPFFNSSPRLAEATAPRETIIDGESVRCDVAAAMEGLTLDLWAGKGEAANVLVMGGVKPLMSLVPEKSGRSTTKDPDATNAPLLALSALNSTFTIADLRLILPGTDRHNGAGTPAPEGYIDNAPRGTDITAGIIVELDRLSITYRGESAVAPRAGSPAVAVTPGGPEAYVPLPIVQETEEDPFLDLLMVRPLRTGCRRGGRIRVVVRRLRIQAFMVGAEGSMNVDGDVVLRVPEVSWKMEMLTEVEGQKKRVVWTTGVRIERVDAWYKVGHYYCAVLAAVGVMSLMELVAGKKGEARAAKDQKVAFDVSAVVEQLNFKATLPEKVNLFLRFDDMMVAHVIPTEPGSRDGEDDDDNNLVRIKRARFYGVANADESRWDELIGIDDFKLKLETDKILQETDVKQATSIILRVPALHFRVPFGYVYANVIDNAVNVFKITKHLNQRLIDGEPFNCEIPVRNDDPIRLPNINLDVNVLTLKIEDDPFEGRLSVIWKLGMTEQRRRLDREAAFQAKVNVLNGAEPSGDALKATVLGAPQGRSPAVVTSPFKPPPSPHANISVDTAQERLKEYNSRIWIKKVQASDAQRRRIFHQPNRHNRVPSEHYADEYSDPAFIISTVPPPLFPPLVKAVFCNIHLAVSGPSFPLEQVRPFMHDIGGGVPLDMPFSTLIPFRLNWKSGETWCQLRDYPLPLLYIPLMAPSAAAADGLPNVSTSPSWTLDGDFVFADELGDQEATRHVECLILEPSETVKVKYAMTVPRTASPPKFYSVVKADVHTPDPTRASWAISMQPAILEIALVFDTFTRPPVDPSPKVGFWDKIRLMIHTRSTINFVGNGDVSLVIKGTRDPYELKSRGAGLAKMWKRGVQIRIGHENPDGEFLQVESEQYVFGVPDLEAGGYVIKKIMPDHAGAPLRSTQGSSPASSSATTAVTEPKSYVSGAEQLQRQPPQLRLSQPTSNGDSKPKRSATVGSGSSSFSKDPAFLKVVLKLAGGIRFGLGCHFERQCKPGCQKCRGTEGKCRSLKFEPHYKVKYKNPEYVKVEEGKIYDAYEGFRSDFVHGSLSVVCPINSDVDSKSITPDSLPYNSMHLSPAFLSHFLQWWRLFGGEMSLPIKLGDLFPKEDLRVNQKLGKHLNTLKFKIKLDPLFLGYFNKEDGQEDGLIDGGGDSVGLKATVSQFSVDLHQHRELLVIEKKNLGPGLKPNWAMNEGEILLKNLDLRGVHVQYSTAGEENSNLALQRFMDDADSFQSGIFMFEPEAFMEGLDVNDPEWVDFDDYVELNTTTPDLKPKIQVLPIMYSPQMGYRKQLNRDDVEEYRYLAGTHACNMGRSKGISVFDV</sequence>
<dbReference type="Pfam" id="PF10344">
    <property type="entry name" value="Hobbit"/>
    <property type="match status" value="1"/>
</dbReference>
<feature type="chain" id="PRO_5019391184" description="Golgi-body localization protein domain-containing protein" evidence="2">
    <location>
        <begin position="21"/>
        <end position="2139"/>
    </location>
</feature>
<gene>
    <name evidence="5" type="ORF">BC938DRAFT_484104</name>
</gene>
<reference evidence="5 6" key="1">
    <citation type="journal article" date="2018" name="New Phytol.">
        <title>Phylogenomics of Endogonaceae and evolution of mycorrhizas within Mucoromycota.</title>
        <authorList>
            <person name="Chang Y."/>
            <person name="Desiro A."/>
            <person name="Na H."/>
            <person name="Sandor L."/>
            <person name="Lipzen A."/>
            <person name="Clum A."/>
            <person name="Barry K."/>
            <person name="Grigoriev I.V."/>
            <person name="Martin F.M."/>
            <person name="Stajich J.E."/>
            <person name="Smith M.E."/>
            <person name="Bonito G."/>
            <person name="Spatafora J.W."/>
        </authorList>
    </citation>
    <scope>NUCLEOTIDE SEQUENCE [LARGE SCALE GENOMIC DNA]</scope>
    <source>
        <strain evidence="5 6">AD002</strain>
    </source>
</reference>
<feature type="region of interest" description="Disordered" evidence="1">
    <location>
        <begin position="1715"/>
        <end position="1780"/>
    </location>
</feature>
<evidence type="ECO:0000256" key="2">
    <source>
        <dbReference type="SAM" id="SignalP"/>
    </source>
</evidence>
<keyword evidence="6" id="KW-1185">Reference proteome</keyword>
<feature type="compositionally biased region" description="Low complexity" evidence="1">
    <location>
        <begin position="246"/>
        <end position="259"/>
    </location>
</feature>
<keyword evidence="2" id="KW-0732">Signal</keyword>
<dbReference type="Proteomes" id="UP000274822">
    <property type="component" value="Unassembled WGS sequence"/>
</dbReference>
<protein>
    <recommendedName>
        <fullName evidence="7">Golgi-body localization protein domain-containing protein</fullName>
    </recommendedName>
</protein>
<dbReference type="InterPro" id="IPR019441">
    <property type="entry name" value="FMP27/BLTP2/Hobbit_GFWDK_RBG"/>
</dbReference>
<organism evidence="5 6">
    <name type="scientific">Jimgerdemannia flammicorona</name>
    <dbReference type="NCBI Taxonomy" id="994334"/>
    <lineage>
        <taxon>Eukaryota</taxon>
        <taxon>Fungi</taxon>
        <taxon>Fungi incertae sedis</taxon>
        <taxon>Mucoromycota</taxon>
        <taxon>Mucoromycotina</taxon>
        <taxon>Endogonomycetes</taxon>
        <taxon>Endogonales</taxon>
        <taxon>Endogonaceae</taxon>
        <taxon>Jimgerdemannia</taxon>
    </lineage>
</organism>
<feature type="signal peptide" evidence="2">
    <location>
        <begin position="1"/>
        <end position="20"/>
    </location>
</feature>
<feature type="region of interest" description="Disordered" evidence="1">
    <location>
        <begin position="221"/>
        <end position="276"/>
    </location>
</feature>
<feature type="compositionally biased region" description="Low complexity" evidence="1">
    <location>
        <begin position="1746"/>
        <end position="1759"/>
    </location>
</feature>
<feature type="compositionally biased region" description="Basic and acidic residues" evidence="1">
    <location>
        <begin position="375"/>
        <end position="388"/>
    </location>
</feature>
<evidence type="ECO:0000313" key="6">
    <source>
        <dbReference type="Proteomes" id="UP000274822"/>
    </source>
</evidence>
<feature type="compositionally biased region" description="Pro residues" evidence="1">
    <location>
        <begin position="674"/>
        <end position="690"/>
    </location>
</feature>
<dbReference type="SMART" id="SM01214">
    <property type="entry name" value="Fmp27_GFWDK"/>
    <property type="match status" value="1"/>
</dbReference>
<comment type="caution">
    <text evidence="5">The sequence shown here is derived from an EMBL/GenBank/DDBJ whole genome shotgun (WGS) entry which is preliminary data.</text>
</comment>
<dbReference type="PANTHER" id="PTHR15678:SF6">
    <property type="entry name" value="BRIDGE-LIKE LIPID TRANSFER PROTEIN FAMILY MEMBER 2"/>
    <property type="match status" value="1"/>
</dbReference>
<dbReference type="InterPro" id="IPR045167">
    <property type="entry name" value="Hobbit"/>
</dbReference>
<feature type="region of interest" description="Disordered" evidence="1">
    <location>
        <begin position="375"/>
        <end position="394"/>
    </location>
</feature>
<dbReference type="InterPro" id="IPR019415">
    <property type="entry name" value="FMP27_SW_RBG"/>
</dbReference>